<proteinExistence type="predicted"/>
<name>A0A8H7XSN8_PSICU</name>
<comment type="caution">
    <text evidence="1">The sequence shown here is derived from an EMBL/GenBank/DDBJ whole genome shotgun (WGS) entry which is preliminary data.</text>
</comment>
<sequence length="143" mass="15931">MSQIPVSDLLCEAGALSLNDPTGETPEFSIENATLAQQAPDVFEQSPFSVPTTEDTSWSDGSWDLYKLYLAEMGHRGNQPGIHNTAPSVPQAPIQQLGQPPSINDTTYTFWSDTSTAYNCFEEWDRYIQSMGQLECSLDDWFI</sequence>
<protein>
    <submittedName>
        <fullName evidence="1">Uncharacterized protein</fullName>
    </submittedName>
</protein>
<reference evidence="1" key="1">
    <citation type="submission" date="2021-02" db="EMBL/GenBank/DDBJ databases">
        <title>Psilocybe cubensis genome.</title>
        <authorList>
            <person name="Mckernan K.J."/>
            <person name="Crawford S."/>
            <person name="Trippe A."/>
            <person name="Kane L.T."/>
            <person name="Mclaughlin S."/>
        </authorList>
    </citation>
    <scope>NUCLEOTIDE SEQUENCE [LARGE SCALE GENOMIC DNA]</scope>
    <source>
        <strain evidence="1">MGC-MH-2018</strain>
    </source>
</reference>
<accession>A0A8H7XSN8</accession>
<dbReference type="AlphaFoldDB" id="A0A8H7XSN8"/>
<organism evidence="1">
    <name type="scientific">Psilocybe cubensis</name>
    <name type="common">Psychedelic mushroom</name>
    <name type="synonym">Stropharia cubensis</name>
    <dbReference type="NCBI Taxonomy" id="181762"/>
    <lineage>
        <taxon>Eukaryota</taxon>
        <taxon>Fungi</taxon>
        <taxon>Dikarya</taxon>
        <taxon>Basidiomycota</taxon>
        <taxon>Agaricomycotina</taxon>
        <taxon>Agaricomycetes</taxon>
        <taxon>Agaricomycetidae</taxon>
        <taxon>Agaricales</taxon>
        <taxon>Agaricineae</taxon>
        <taxon>Strophariaceae</taxon>
        <taxon>Psilocybe</taxon>
    </lineage>
</organism>
<dbReference type="EMBL" id="JAFIQS010000008">
    <property type="protein sequence ID" value="KAG5166073.1"/>
    <property type="molecule type" value="Genomic_DNA"/>
</dbReference>
<evidence type="ECO:0000313" key="1">
    <source>
        <dbReference type="EMBL" id="KAG5166073.1"/>
    </source>
</evidence>
<gene>
    <name evidence="1" type="ORF">JR316_008144</name>
</gene>